<proteinExistence type="predicted"/>
<reference evidence="2" key="1">
    <citation type="submission" date="2024-06" db="EMBL/GenBank/DDBJ databases">
        <authorList>
            <consortium name="consrtm"/>
            <person name="Uemura M."/>
            <person name="Terahara T."/>
        </authorList>
    </citation>
    <scope>NUCLEOTIDE SEQUENCE</scope>
    <source>
        <strain evidence="2">KM77-8</strain>
    </source>
</reference>
<accession>A0AAT9HMG4</accession>
<dbReference type="EMBL" id="AP035768">
    <property type="protein sequence ID" value="BFO18612.1"/>
    <property type="molecule type" value="Genomic_DNA"/>
</dbReference>
<feature type="region of interest" description="Disordered" evidence="1">
    <location>
        <begin position="1"/>
        <end position="24"/>
    </location>
</feature>
<organism evidence="2">
    <name type="scientific">Streptomyces haneummycinicus</name>
    <dbReference type="NCBI Taxonomy" id="3074435"/>
    <lineage>
        <taxon>Bacteria</taxon>
        <taxon>Bacillati</taxon>
        <taxon>Actinomycetota</taxon>
        <taxon>Actinomycetes</taxon>
        <taxon>Kitasatosporales</taxon>
        <taxon>Streptomycetaceae</taxon>
        <taxon>Streptomyces</taxon>
    </lineage>
</organism>
<name>A0AAT9HMG4_9ACTN</name>
<sequence length="64" mass="6638">MWKAEFDAGEGFHGARATAVPPPDTAQFDGETGVAAGAAAGRSSAFCRLPLRSLMFRPLAPLSC</sequence>
<gene>
    <name evidence="2" type="ORF">SHKM778_50000</name>
</gene>
<dbReference type="AlphaFoldDB" id="A0AAT9HMG4"/>
<protein>
    <submittedName>
        <fullName evidence="2">Uncharacterized protein</fullName>
    </submittedName>
</protein>
<evidence type="ECO:0000256" key="1">
    <source>
        <dbReference type="SAM" id="MobiDB-lite"/>
    </source>
</evidence>
<evidence type="ECO:0000313" key="2">
    <source>
        <dbReference type="EMBL" id="BFO18612.1"/>
    </source>
</evidence>
<reference evidence="2" key="2">
    <citation type="submission" date="2024-07" db="EMBL/GenBank/DDBJ databases">
        <title>Streptomyces haneummycinica sp. nov., a new antibiotic-producing actinobacterium isolated from marine sediment.</title>
        <authorList>
            <person name="Uemura M."/>
            <person name="Hamada M."/>
            <person name="Hirano S."/>
            <person name="Kobayashi K."/>
            <person name="Ohshiro T."/>
            <person name="Kobayashi T."/>
            <person name="Terahara T."/>
        </authorList>
    </citation>
    <scope>NUCLEOTIDE SEQUENCE</scope>
    <source>
        <strain evidence="2">KM77-8</strain>
    </source>
</reference>